<dbReference type="AlphaFoldDB" id="A0A6A5QLI6"/>
<evidence type="ECO:0000256" key="2">
    <source>
        <dbReference type="SAM" id="SignalP"/>
    </source>
</evidence>
<feature type="chain" id="PRO_5025504613" evidence="2">
    <location>
        <begin position="17"/>
        <end position="317"/>
    </location>
</feature>
<organism evidence="4 5">
    <name type="scientific">Ampelomyces quisqualis</name>
    <name type="common">Powdery mildew agent</name>
    <dbReference type="NCBI Taxonomy" id="50730"/>
    <lineage>
        <taxon>Eukaryota</taxon>
        <taxon>Fungi</taxon>
        <taxon>Dikarya</taxon>
        <taxon>Ascomycota</taxon>
        <taxon>Pezizomycotina</taxon>
        <taxon>Dothideomycetes</taxon>
        <taxon>Pleosporomycetidae</taxon>
        <taxon>Pleosporales</taxon>
        <taxon>Pleosporineae</taxon>
        <taxon>Phaeosphaeriaceae</taxon>
        <taxon>Ampelomyces</taxon>
    </lineage>
</organism>
<keyword evidence="2" id="KW-0732">Signal</keyword>
<dbReference type="PANTHER" id="PTHR34154:SF3">
    <property type="entry name" value="ALKALI-SENSITIVE LINKAGE PROTEIN 1"/>
    <property type="match status" value="1"/>
</dbReference>
<evidence type="ECO:0000256" key="1">
    <source>
        <dbReference type="SAM" id="Phobius"/>
    </source>
</evidence>
<dbReference type="GO" id="GO:0016787">
    <property type="term" value="F:hydrolase activity"/>
    <property type="evidence" value="ECO:0007669"/>
    <property type="project" value="UniProtKB-KW"/>
</dbReference>
<keyword evidence="4" id="KW-0378">Hydrolase</keyword>
<dbReference type="GO" id="GO:0071966">
    <property type="term" value="P:fungal-type cell wall polysaccharide metabolic process"/>
    <property type="evidence" value="ECO:0007669"/>
    <property type="project" value="TreeGrafter"/>
</dbReference>
<keyword evidence="1" id="KW-0812">Transmembrane</keyword>
<dbReference type="InterPro" id="IPR024655">
    <property type="entry name" value="Asl1_glyco_hydro_catalytic"/>
</dbReference>
<dbReference type="InterPro" id="IPR017853">
    <property type="entry name" value="GH"/>
</dbReference>
<reference evidence="4" key="1">
    <citation type="journal article" date="2020" name="Stud. Mycol.">
        <title>101 Dothideomycetes genomes: a test case for predicting lifestyles and emergence of pathogens.</title>
        <authorList>
            <person name="Haridas S."/>
            <person name="Albert R."/>
            <person name="Binder M."/>
            <person name="Bloem J."/>
            <person name="Labutti K."/>
            <person name="Salamov A."/>
            <person name="Andreopoulos B."/>
            <person name="Baker S."/>
            <person name="Barry K."/>
            <person name="Bills G."/>
            <person name="Bluhm B."/>
            <person name="Cannon C."/>
            <person name="Castanera R."/>
            <person name="Culley D."/>
            <person name="Daum C."/>
            <person name="Ezra D."/>
            <person name="Gonzalez J."/>
            <person name="Henrissat B."/>
            <person name="Kuo A."/>
            <person name="Liang C."/>
            <person name="Lipzen A."/>
            <person name="Lutzoni F."/>
            <person name="Magnuson J."/>
            <person name="Mondo S."/>
            <person name="Nolan M."/>
            <person name="Ohm R."/>
            <person name="Pangilinan J."/>
            <person name="Park H.-J."/>
            <person name="Ramirez L."/>
            <person name="Alfaro M."/>
            <person name="Sun H."/>
            <person name="Tritt A."/>
            <person name="Yoshinaga Y."/>
            <person name="Zwiers L.-H."/>
            <person name="Turgeon B."/>
            <person name="Goodwin S."/>
            <person name="Spatafora J."/>
            <person name="Crous P."/>
            <person name="Grigoriev I."/>
        </authorList>
    </citation>
    <scope>NUCLEOTIDE SEQUENCE</scope>
    <source>
        <strain evidence="4">HMLAC05119</strain>
    </source>
</reference>
<dbReference type="OrthoDB" id="43654at2759"/>
<sequence length="317" mass="34959">MHRSALLAASATLTLAQPTSSPKRGLCHVTKNGNPTDDQIWLSGPSNPTWYYNYGSEPSSAYTSHPSLQFVPMLWGASPSDTGTPFYDSVKRQLESGAKISHVLAFNEPDATHAVGGSNVPINLAVSRWKAEIEPLKNLGIKVGGPGVTCAESGWTWMDNWLEACGAGCNPDFIPVHWYGNFEGMMSHVGRVTDKWPDKEVWVTEYGYPHQELGESKKFWNMSARSFDSWPNVTRYSYFGAFRSSVSNVGPSAAMLTQDGKLTDIGSWYMGGEATNNIPKGSRRQLYDLVALLIPWFVATIIAFVCVLKSCFWLRGD</sequence>
<feature type="signal peptide" evidence="2">
    <location>
        <begin position="1"/>
        <end position="16"/>
    </location>
</feature>
<dbReference type="Pfam" id="PF11790">
    <property type="entry name" value="Glyco_hydro_cc"/>
    <property type="match status" value="1"/>
</dbReference>
<dbReference type="SUPFAM" id="SSF51445">
    <property type="entry name" value="(Trans)glycosidases"/>
    <property type="match status" value="1"/>
</dbReference>
<feature type="transmembrane region" description="Helical" evidence="1">
    <location>
        <begin position="286"/>
        <end position="308"/>
    </location>
</feature>
<feature type="domain" description="Asl1-like glycosyl hydrolase catalytic" evidence="3">
    <location>
        <begin position="34"/>
        <end position="269"/>
    </location>
</feature>
<protein>
    <submittedName>
        <fullName evidence="4">Glycosyl hydrolase catalytic core-domain-containing protein</fullName>
    </submittedName>
</protein>
<evidence type="ECO:0000313" key="5">
    <source>
        <dbReference type="Proteomes" id="UP000800096"/>
    </source>
</evidence>
<evidence type="ECO:0000313" key="4">
    <source>
        <dbReference type="EMBL" id="KAF1916319.1"/>
    </source>
</evidence>
<dbReference type="FunFam" id="3.20.20.80:FF:000207">
    <property type="entry name" value="Glycoside hydrolase family 128 protein"/>
    <property type="match status" value="1"/>
</dbReference>
<keyword evidence="1" id="KW-0472">Membrane</keyword>
<dbReference type="Gene3D" id="3.20.20.80">
    <property type="entry name" value="Glycosidases"/>
    <property type="match status" value="1"/>
</dbReference>
<dbReference type="Proteomes" id="UP000800096">
    <property type="component" value="Unassembled WGS sequence"/>
</dbReference>
<dbReference type="PANTHER" id="PTHR34154">
    <property type="entry name" value="ALKALI-SENSITIVE LINKAGE PROTEIN 1"/>
    <property type="match status" value="1"/>
</dbReference>
<dbReference type="InterPro" id="IPR053183">
    <property type="entry name" value="ASL1"/>
</dbReference>
<keyword evidence="5" id="KW-1185">Reference proteome</keyword>
<name>A0A6A5QLI6_AMPQU</name>
<gene>
    <name evidence="4" type="ORF">BDU57DRAFT_574183</name>
</gene>
<evidence type="ECO:0000259" key="3">
    <source>
        <dbReference type="Pfam" id="PF11790"/>
    </source>
</evidence>
<dbReference type="GO" id="GO:0009277">
    <property type="term" value="C:fungal-type cell wall"/>
    <property type="evidence" value="ECO:0007669"/>
    <property type="project" value="TreeGrafter"/>
</dbReference>
<proteinExistence type="predicted"/>
<dbReference type="EMBL" id="ML979135">
    <property type="protein sequence ID" value="KAF1916319.1"/>
    <property type="molecule type" value="Genomic_DNA"/>
</dbReference>
<accession>A0A6A5QLI6</accession>
<keyword evidence="1" id="KW-1133">Transmembrane helix</keyword>